<dbReference type="VEuPathDB" id="FungiDB:CJJ07_000985"/>
<dbReference type="InterPro" id="IPR036322">
    <property type="entry name" value="WD40_repeat_dom_sf"/>
</dbReference>
<dbReference type="VEuPathDB" id="FungiDB:CJI97_002922"/>
<evidence type="ECO:0000313" key="2">
    <source>
        <dbReference type="EMBL" id="KNE00750.1"/>
    </source>
</evidence>
<dbReference type="PANTHER" id="PTHR13950:SF9">
    <property type="entry name" value="RABCONNECTIN-3A"/>
    <property type="match status" value="1"/>
</dbReference>
<proteinExistence type="predicted"/>
<evidence type="ECO:0000313" key="3">
    <source>
        <dbReference type="Proteomes" id="UP000037122"/>
    </source>
</evidence>
<feature type="domain" description="RAVE complex protein Rav1 C-terminal" evidence="1">
    <location>
        <begin position="652"/>
        <end position="1301"/>
    </location>
</feature>
<dbReference type="GO" id="GO:0043291">
    <property type="term" value="C:RAVE complex"/>
    <property type="evidence" value="ECO:0007669"/>
    <property type="project" value="TreeGrafter"/>
</dbReference>
<dbReference type="VEuPathDB" id="FungiDB:CJJ09_001231"/>
<name>A0A0L0P3E4_CANAR</name>
<gene>
    <name evidence="2" type="ORF">QG37_02280</name>
</gene>
<comment type="caution">
    <text evidence="2">The sequence shown here is derived from an EMBL/GenBank/DDBJ whole genome shotgun (WGS) entry which is preliminary data.</text>
</comment>
<organism evidence="2 3">
    <name type="scientific">Candidozyma auris</name>
    <name type="common">Yeast</name>
    <name type="synonym">Candida auris</name>
    <dbReference type="NCBI Taxonomy" id="498019"/>
    <lineage>
        <taxon>Eukaryota</taxon>
        <taxon>Fungi</taxon>
        <taxon>Dikarya</taxon>
        <taxon>Ascomycota</taxon>
        <taxon>Saccharomycotina</taxon>
        <taxon>Pichiomycetes</taxon>
        <taxon>Metschnikowiaceae</taxon>
        <taxon>Candidozyma</taxon>
    </lineage>
</organism>
<dbReference type="VEuPathDB" id="FungiDB:CJI96_0000704"/>
<sequence length="1359" mass="155177">MTIQFIPGDPNRSIDCLSQTRWRNHHIIAYGSGNNLIILTRTDGNKSIQTIYLEKDPISIDINSKTGIICISSGTLIIVLKPVNEYMSIPKWTEALRINNDNSEVLCLKWSTDEDELAVGSTDFLSLYHVFEEYGEIRYSRRWHMKQANPTEHLDITKAADKIVTYNSSTFDSFAKMWQRINYGDSNTLFELDFLQHDADVWLTGIQWRPSNYDREDDIHAMAHIKNLRTIIRNDDSNDVLYTRTSDNKLHVWATFDYSGHSHIKRWTLLSLIDKLTSNYVTSLIIDNHSLQLSLVPVLESIRTNNNITKALNSVDLRLSDILLVWGSNGELVIHAISNIDENPPNSVNLIYIMTIECNRHCIPNYSTGKALLAAKNEPVTLDAFQIASNPIIASHFVCAKEFFQFLIHDRIKNTVRYNEISITKLLEKPNKAVALKSKYQGHAKSIQKLITSTSSFEGNILLSILGYPEHNYIWEPLLLEPENQKFMSITKRFRLNVTRDDSDDADQGIQDAILINDIESTKGPLRHHLAFVIEKGGYASLWDCDGVTMDDKDAELIDRQEILDDQNDKIRTAPLAFSLHEIAPNVHGIIAIFQHDLIKAWKVTIDNGNISISYLDAQNLPGEYKGHCQVSAVDTYLEKDISAIDERGVFRSLSPVFSEKSGSFAWSQNIQIHTRIPKSSNIHGASLIKKLALVDESGYELTIWDTQSGLLEYKEVFPEKFGKVRDLDWTFTGASHESTNAILSVGFSRFVLLYTELRYDYTNRIPTFAVLKKIDISEFTSHEIADLIWIDDGYLAIACGNQFFIDDKWVNLTDSSTSSASKSINDTIKQLMIGYNAEPTSYLVSDLVRILNGPLPLYHPQFLIQALFNNEVKLVEEILVRLLQVLRADEPVKWNLDFNFLEAIIPEKKPKLRRRLSQIDGLINGQVEIFSVFNDVVLNLLVEKLTKVSLPLLTRHQQITLTNVVTIVNDLSQFKGSMDENGLKFLLAFKLFQTSLKQSRLSMRDISWALHSDQKEMLFSHVDTVYHGQMSWENVKQTGLTRWADINRLISIVESVARNEFGNSRDPSGLVSVLFLAIKKKQVLLGLWRTVFHPEKDKVLKFMSNDFTEKRWQTAALKNAFVLLGRHRYMDAAYFFLLAGLVKDCCITLCNKLDEVELALAVSRVNKAEEVTMHIIENYILPQALLKGDRWMTSWVFWQLRLKEISVQALIKSPRSVVKKNLGHFSDAFKKDFQEMKFQAQSKSFLRDDPLLAVMFDKLRASKLNYLEGSRAVTQEEEFDFVIKVSSIYSRMGCDYLGLLLVRNWKFLNPLNQSLNTKQSLNGKDLFQEFSGPTSDSKLQADSAAFQEPDMSAFSFGF</sequence>
<dbReference type="InterPro" id="IPR052208">
    <property type="entry name" value="DmX-like/RAVE_component"/>
</dbReference>
<dbReference type="Pfam" id="PF12234">
    <property type="entry name" value="Rav1p_C"/>
    <property type="match status" value="1"/>
</dbReference>
<evidence type="ECO:0000259" key="1">
    <source>
        <dbReference type="Pfam" id="PF12234"/>
    </source>
</evidence>
<accession>A0A0L0P3E4</accession>
<dbReference type="VEuPathDB" id="FungiDB:B9J08_002865"/>
<dbReference type="Proteomes" id="UP000037122">
    <property type="component" value="Unassembled WGS sequence"/>
</dbReference>
<dbReference type="SUPFAM" id="SSF50978">
    <property type="entry name" value="WD40 repeat-like"/>
    <property type="match status" value="1"/>
</dbReference>
<dbReference type="VEuPathDB" id="FungiDB:QG37_02280"/>
<dbReference type="InterPro" id="IPR022033">
    <property type="entry name" value="Rav1p_C"/>
</dbReference>
<dbReference type="EMBL" id="LGST01000017">
    <property type="protein sequence ID" value="KNE00750.1"/>
    <property type="molecule type" value="Genomic_DNA"/>
</dbReference>
<reference evidence="3" key="1">
    <citation type="journal article" date="2015" name="BMC Genomics">
        <title>Draft genome of a commonly misdiagnosed multidrug resistant pathogen Candida auris.</title>
        <authorList>
            <person name="Chatterjee S."/>
            <person name="Alampalli S.V."/>
            <person name="Nageshan R.K."/>
            <person name="Chettiar S.T."/>
            <person name="Joshi S."/>
            <person name="Tatu U.S."/>
        </authorList>
    </citation>
    <scope>NUCLEOTIDE SEQUENCE [LARGE SCALE GENOMIC DNA]</scope>
    <source>
        <strain evidence="3">6684</strain>
    </source>
</reference>
<protein>
    <recommendedName>
        <fullName evidence="1">RAVE complex protein Rav1 C-terminal domain-containing protein</fullName>
    </recommendedName>
</protein>
<dbReference type="GO" id="GO:0007035">
    <property type="term" value="P:vacuolar acidification"/>
    <property type="evidence" value="ECO:0007669"/>
    <property type="project" value="TreeGrafter"/>
</dbReference>
<dbReference type="PANTHER" id="PTHR13950">
    <property type="entry name" value="RABCONNECTIN-RELATED"/>
    <property type="match status" value="1"/>
</dbReference>